<evidence type="ECO:0000313" key="3">
    <source>
        <dbReference type="Proteomes" id="UP000748025"/>
    </source>
</evidence>
<accession>A0A9P7NGI6</accession>
<feature type="region of interest" description="Disordered" evidence="1">
    <location>
        <begin position="1"/>
        <end position="72"/>
    </location>
</feature>
<keyword evidence="3" id="KW-1185">Reference proteome</keyword>
<dbReference type="AlphaFoldDB" id="A0A9P7NGI6"/>
<reference evidence="2" key="1">
    <citation type="journal article" date="2020" name="bioRxiv">
        <title>Whole genome comparisons of ergot fungi reveals the divergence and evolution of species within the genus Claviceps are the result of varying mechanisms driving genome evolution and host range expansion.</title>
        <authorList>
            <person name="Wyka S.A."/>
            <person name="Mondo S.J."/>
            <person name="Liu M."/>
            <person name="Dettman J."/>
            <person name="Nalam V."/>
            <person name="Broders K.D."/>
        </authorList>
    </citation>
    <scope>NUCLEOTIDE SEQUENCE</scope>
    <source>
        <strain evidence="2">CCC 602</strain>
    </source>
</reference>
<sequence>MGSQKQRAMKQISWSSKKHKNKVAVVRQAQDGAASSLKGAGQSSQERRKQQLRGPWPPPSRGSESCLSRQGR</sequence>
<protein>
    <submittedName>
        <fullName evidence="2">Uncharacterized protein</fullName>
    </submittedName>
</protein>
<dbReference type="Proteomes" id="UP000748025">
    <property type="component" value="Unassembled WGS sequence"/>
</dbReference>
<comment type="caution">
    <text evidence="2">The sequence shown here is derived from an EMBL/GenBank/DDBJ whole genome shotgun (WGS) entry which is preliminary data.</text>
</comment>
<proteinExistence type="predicted"/>
<gene>
    <name evidence="2" type="ORF">E4U43_001528</name>
</gene>
<dbReference type="EMBL" id="SRPW01000150">
    <property type="protein sequence ID" value="KAG6017375.1"/>
    <property type="molecule type" value="Genomic_DNA"/>
</dbReference>
<evidence type="ECO:0000256" key="1">
    <source>
        <dbReference type="SAM" id="MobiDB-lite"/>
    </source>
</evidence>
<name>A0A9P7NGI6_9HYPO</name>
<evidence type="ECO:0000313" key="2">
    <source>
        <dbReference type="EMBL" id="KAG6017375.1"/>
    </source>
</evidence>
<organism evidence="2 3">
    <name type="scientific">Claviceps pusilla</name>
    <dbReference type="NCBI Taxonomy" id="123648"/>
    <lineage>
        <taxon>Eukaryota</taxon>
        <taxon>Fungi</taxon>
        <taxon>Dikarya</taxon>
        <taxon>Ascomycota</taxon>
        <taxon>Pezizomycotina</taxon>
        <taxon>Sordariomycetes</taxon>
        <taxon>Hypocreomycetidae</taxon>
        <taxon>Hypocreales</taxon>
        <taxon>Clavicipitaceae</taxon>
        <taxon>Claviceps</taxon>
    </lineage>
</organism>
<feature type="compositionally biased region" description="Polar residues" evidence="1">
    <location>
        <begin position="62"/>
        <end position="72"/>
    </location>
</feature>